<gene>
    <name evidence="1" type="ORF">SAMN04488090_1529</name>
</gene>
<organism evidence="1 2">
    <name type="scientific">Siphonobacter aquaeclarae</name>
    <dbReference type="NCBI Taxonomy" id="563176"/>
    <lineage>
        <taxon>Bacteria</taxon>
        <taxon>Pseudomonadati</taxon>
        <taxon>Bacteroidota</taxon>
        <taxon>Cytophagia</taxon>
        <taxon>Cytophagales</taxon>
        <taxon>Cytophagaceae</taxon>
        <taxon>Siphonobacter</taxon>
    </lineage>
</organism>
<evidence type="ECO:0000313" key="1">
    <source>
        <dbReference type="EMBL" id="SDL71550.1"/>
    </source>
</evidence>
<dbReference type="STRING" id="563176.SAMN04488090_1529"/>
<dbReference type="EMBL" id="FNGS01000003">
    <property type="protein sequence ID" value="SDL71550.1"/>
    <property type="molecule type" value="Genomic_DNA"/>
</dbReference>
<keyword evidence="2" id="KW-1185">Reference proteome</keyword>
<reference evidence="1 2" key="1">
    <citation type="submission" date="2016-10" db="EMBL/GenBank/DDBJ databases">
        <authorList>
            <person name="de Groot N.N."/>
        </authorList>
    </citation>
    <scope>NUCLEOTIDE SEQUENCE [LARGE SCALE GENOMIC DNA]</scope>
    <source>
        <strain evidence="1 2">DSM 21668</strain>
    </source>
</reference>
<protein>
    <submittedName>
        <fullName evidence="1">Uncharacterized protein</fullName>
    </submittedName>
</protein>
<sequence length="83" mass="9687">MIQTFTQDDILRYAYEETSTEENTQIEEALMHDHELLLFYLDIMDLKAGLNQVALQPLARVTDNILAYSRSYRTKSQSSRQSI</sequence>
<name>A0A1G9MBA8_9BACT</name>
<dbReference type="AlphaFoldDB" id="A0A1G9MBA8"/>
<dbReference type="Proteomes" id="UP000198901">
    <property type="component" value="Unassembled WGS sequence"/>
</dbReference>
<proteinExistence type="predicted"/>
<dbReference type="RefSeq" id="WP_093199954.1">
    <property type="nucleotide sequence ID" value="NZ_FNGS01000003.1"/>
</dbReference>
<dbReference type="OrthoDB" id="982713at2"/>
<accession>A0A1G9MBA8</accession>
<evidence type="ECO:0000313" key="2">
    <source>
        <dbReference type="Proteomes" id="UP000198901"/>
    </source>
</evidence>